<proteinExistence type="inferred from homology"/>
<evidence type="ECO:0000256" key="4">
    <source>
        <dbReference type="ARBA" id="ARBA00023014"/>
    </source>
</evidence>
<dbReference type="GO" id="GO:0051537">
    <property type="term" value="F:2 iron, 2 sulfur cluster binding"/>
    <property type="evidence" value="ECO:0007669"/>
    <property type="project" value="UniProtKB-KW"/>
</dbReference>
<evidence type="ECO:0000256" key="2">
    <source>
        <dbReference type="ARBA" id="ARBA00022723"/>
    </source>
</evidence>
<evidence type="ECO:0000256" key="6">
    <source>
        <dbReference type="ARBA" id="ARBA00038001"/>
    </source>
</evidence>
<dbReference type="SUPFAM" id="SSF50022">
    <property type="entry name" value="ISP domain"/>
    <property type="match status" value="1"/>
</dbReference>
<organism evidence="8 9">
    <name type="scientific">Variovorax paradoxus</name>
    <dbReference type="NCBI Taxonomy" id="34073"/>
    <lineage>
        <taxon>Bacteria</taxon>
        <taxon>Pseudomonadati</taxon>
        <taxon>Pseudomonadota</taxon>
        <taxon>Betaproteobacteria</taxon>
        <taxon>Burkholderiales</taxon>
        <taxon>Comamonadaceae</taxon>
        <taxon>Variovorax</taxon>
    </lineage>
</organism>
<dbReference type="GO" id="GO:0046872">
    <property type="term" value="F:metal ion binding"/>
    <property type="evidence" value="ECO:0007669"/>
    <property type="project" value="UniProtKB-KW"/>
</dbReference>
<keyword evidence="4" id="KW-0411">Iron-sulfur</keyword>
<feature type="domain" description="Rieske" evidence="7">
    <location>
        <begin position="4"/>
        <end position="99"/>
    </location>
</feature>
<dbReference type="EMBL" id="JAUSRV010000001">
    <property type="protein sequence ID" value="MDP9968981.1"/>
    <property type="molecule type" value="Genomic_DNA"/>
</dbReference>
<evidence type="ECO:0000259" key="7">
    <source>
        <dbReference type="PROSITE" id="PS51296"/>
    </source>
</evidence>
<dbReference type="AlphaFoldDB" id="A0AAW8E8D1"/>
<gene>
    <name evidence="8" type="ORF">J2W39_000204</name>
</gene>
<evidence type="ECO:0000256" key="3">
    <source>
        <dbReference type="ARBA" id="ARBA00023004"/>
    </source>
</evidence>
<evidence type="ECO:0000313" key="8">
    <source>
        <dbReference type="EMBL" id="MDP9968981.1"/>
    </source>
</evidence>
<keyword evidence="8" id="KW-0560">Oxidoreductase</keyword>
<dbReference type="InterPro" id="IPR036922">
    <property type="entry name" value="Rieske_2Fe-2S_sf"/>
</dbReference>
<protein>
    <submittedName>
        <fullName evidence="8">Toluene monooxygenase system ferredoxin subunit</fullName>
    </submittedName>
</protein>
<dbReference type="Pfam" id="PF00355">
    <property type="entry name" value="Rieske"/>
    <property type="match status" value="1"/>
</dbReference>
<dbReference type="PANTHER" id="PTHR21496">
    <property type="entry name" value="FERREDOXIN-RELATED"/>
    <property type="match status" value="1"/>
</dbReference>
<comment type="similarity">
    <text evidence="6">Belongs to the bacterial ring-hydroxylating dioxygenase ferredoxin component family.</text>
</comment>
<comment type="cofactor">
    <cofactor evidence="5">
        <name>[2Fe-2S] cluster</name>
        <dbReference type="ChEBI" id="CHEBI:190135"/>
    </cofactor>
</comment>
<reference evidence="8" key="1">
    <citation type="submission" date="2023-07" db="EMBL/GenBank/DDBJ databases">
        <title>Sorghum-associated microbial communities from plants grown in Nebraska, USA.</title>
        <authorList>
            <person name="Schachtman D."/>
        </authorList>
    </citation>
    <scope>NUCLEOTIDE SEQUENCE</scope>
    <source>
        <strain evidence="8">DS3315</strain>
    </source>
</reference>
<name>A0AAW8E8D1_VARPD</name>
<dbReference type="GO" id="GO:0004497">
    <property type="term" value="F:monooxygenase activity"/>
    <property type="evidence" value="ECO:0007669"/>
    <property type="project" value="UniProtKB-KW"/>
</dbReference>
<dbReference type="Gene3D" id="2.102.10.10">
    <property type="entry name" value="Rieske [2Fe-2S] iron-sulphur domain"/>
    <property type="match status" value="1"/>
</dbReference>
<dbReference type="RefSeq" id="WP_307591653.1">
    <property type="nucleotide sequence ID" value="NZ_JAUSRV010000001.1"/>
</dbReference>
<sequence length="105" mass="11751">MARQFVCNRDDVEPSEMSGFDLSSGARVVVLRVEDRFYACNRVCPHQEVNLDEGIFDGEVLTCTQHLWQWNVATGEAIGLAECPLQIYKVEVAGDEIYVDADAQP</sequence>
<dbReference type="PANTHER" id="PTHR21496:SF0">
    <property type="entry name" value="RIESKE DOMAIN-CONTAINING PROTEIN"/>
    <property type="match status" value="1"/>
</dbReference>
<keyword evidence="2" id="KW-0479">Metal-binding</keyword>
<keyword evidence="1" id="KW-0001">2Fe-2S</keyword>
<evidence type="ECO:0000256" key="5">
    <source>
        <dbReference type="ARBA" id="ARBA00034078"/>
    </source>
</evidence>
<accession>A0AAW8E8D1</accession>
<keyword evidence="3" id="KW-0408">Iron</keyword>
<dbReference type="Proteomes" id="UP001224845">
    <property type="component" value="Unassembled WGS sequence"/>
</dbReference>
<dbReference type="InterPro" id="IPR017941">
    <property type="entry name" value="Rieske_2Fe-2S"/>
</dbReference>
<evidence type="ECO:0000256" key="1">
    <source>
        <dbReference type="ARBA" id="ARBA00022714"/>
    </source>
</evidence>
<comment type="caution">
    <text evidence="8">The sequence shown here is derived from an EMBL/GenBank/DDBJ whole genome shotgun (WGS) entry which is preliminary data.</text>
</comment>
<dbReference type="PROSITE" id="PS51296">
    <property type="entry name" value="RIESKE"/>
    <property type="match status" value="1"/>
</dbReference>
<keyword evidence="8" id="KW-0503">Monooxygenase</keyword>
<evidence type="ECO:0000313" key="9">
    <source>
        <dbReference type="Proteomes" id="UP001224845"/>
    </source>
</evidence>